<sequence length="51" mass="5470">MSAVAWMAGAVRDISHPAQESDAVDSTEDPLILARYIKSHLQENLPPGHGS</sequence>
<protein>
    <submittedName>
        <fullName evidence="1">Uncharacterized protein</fullName>
    </submittedName>
</protein>
<name>A0ABR7SMF6_9ACTN</name>
<proteinExistence type="predicted"/>
<gene>
    <name evidence="1" type="ORF">H9Y04_23675</name>
</gene>
<comment type="caution">
    <text evidence="1">The sequence shown here is derived from an EMBL/GenBank/DDBJ whole genome shotgun (WGS) entry which is preliminary data.</text>
</comment>
<accession>A0ABR7SMF6</accession>
<dbReference type="EMBL" id="JACTVJ010000011">
    <property type="protein sequence ID" value="MBC9715553.1"/>
    <property type="molecule type" value="Genomic_DNA"/>
</dbReference>
<dbReference type="Proteomes" id="UP000642284">
    <property type="component" value="Unassembled WGS sequence"/>
</dbReference>
<reference evidence="1 2" key="1">
    <citation type="submission" date="2020-08" db="EMBL/GenBank/DDBJ databases">
        <title>Genemic of Streptomyces polyaspartic.</title>
        <authorList>
            <person name="Liu W."/>
        </authorList>
    </citation>
    <scope>NUCLEOTIDE SEQUENCE [LARGE SCALE GENOMIC DNA]</scope>
    <source>
        <strain evidence="1 2">TRM66268-LWL</strain>
    </source>
</reference>
<organism evidence="1 2">
    <name type="scientific">Streptomyces polyasparticus</name>
    <dbReference type="NCBI Taxonomy" id="2767826"/>
    <lineage>
        <taxon>Bacteria</taxon>
        <taxon>Bacillati</taxon>
        <taxon>Actinomycetota</taxon>
        <taxon>Actinomycetes</taxon>
        <taxon>Kitasatosporales</taxon>
        <taxon>Streptomycetaceae</taxon>
        <taxon>Streptomyces</taxon>
    </lineage>
</organism>
<dbReference type="RefSeq" id="WP_187815996.1">
    <property type="nucleotide sequence ID" value="NZ_JACTVJ010000011.1"/>
</dbReference>
<evidence type="ECO:0000313" key="2">
    <source>
        <dbReference type="Proteomes" id="UP000642284"/>
    </source>
</evidence>
<keyword evidence="2" id="KW-1185">Reference proteome</keyword>
<evidence type="ECO:0000313" key="1">
    <source>
        <dbReference type="EMBL" id="MBC9715553.1"/>
    </source>
</evidence>